<proteinExistence type="predicted"/>
<name>A0ABQ0J7P7_9VIBR</name>
<reference evidence="2" key="1">
    <citation type="submission" date="2014-09" db="EMBL/GenBank/DDBJ databases">
        <title>Vibrio variabilis JCM 19239. (C206) whole genome shotgun sequence.</title>
        <authorList>
            <person name="Sawabe T."/>
            <person name="Meirelles P."/>
            <person name="Nakanishi M."/>
            <person name="Sayaka M."/>
            <person name="Hattori M."/>
            <person name="Ohkuma M."/>
        </authorList>
    </citation>
    <scope>NUCLEOTIDE SEQUENCE [LARGE SCALE GENOMIC DNA]</scope>
    <source>
        <strain evidence="2">JCM 19239</strain>
    </source>
</reference>
<dbReference type="EMBL" id="BBMS01000006">
    <property type="protein sequence ID" value="GAL24792.1"/>
    <property type="molecule type" value="Genomic_DNA"/>
</dbReference>
<dbReference type="Proteomes" id="UP000029223">
    <property type="component" value="Unassembled WGS sequence"/>
</dbReference>
<evidence type="ECO:0000313" key="2">
    <source>
        <dbReference type="Proteomes" id="UP000029223"/>
    </source>
</evidence>
<protein>
    <submittedName>
        <fullName evidence="1">Uncharacterized protein</fullName>
    </submittedName>
</protein>
<evidence type="ECO:0000313" key="1">
    <source>
        <dbReference type="EMBL" id="GAL24792.1"/>
    </source>
</evidence>
<gene>
    <name evidence="1" type="ORF">JCM19239_4517</name>
</gene>
<keyword evidence="2" id="KW-1185">Reference proteome</keyword>
<comment type="caution">
    <text evidence="1">The sequence shown here is derived from an EMBL/GenBank/DDBJ whole genome shotgun (WGS) entry which is preliminary data.</text>
</comment>
<organism evidence="1 2">
    <name type="scientific">Vibrio variabilis</name>
    <dbReference type="NCBI Taxonomy" id="990271"/>
    <lineage>
        <taxon>Bacteria</taxon>
        <taxon>Pseudomonadati</taxon>
        <taxon>Pseudomonadota</taxon>
        <taxon>Gammaproteobacteria</taxon>
        <taxon>Vibrionales</taxon>
        <taxon>Vibrionaceae</taxon>
        <taxon>Vibrio</taxon>
    </lineage>
</organism>
<accession>A0ABQ0J7P7</accession>
<sequence length="41" mass="4732">MPRTFDAFFERRCCYLMRQFINGADSSSVAFGSARDNEYDG</sequence>